<dbReference type="PANTHER" id="PTHR24246">
    <property type="entry name" value="OLFACTORY RECEPTOR AND ADENOSINE RECEPTOR"/>
    <property type="match status" value="1"/>
</dbReference>
<dbReference type="Gene3D" id="1.20.1070.10">
    <property type="entry name" value="Rhodopsin 7-helix transmembrane proteins"/>
    <property type="match status" value="1"/>
</dbReference>
<keyword evidence="6 10" id="KW-0472">Membrane</keyword>
<reference evidence="13" key="1">
    <citation type="submission" date="2017-01" db="EMBL/GenBank/DDBJ databases">
        <title>Comparative genomics of anhydrobiosis in the tardigrade Hypsibius dujardini.</title>
        <authorList>
            <person name="Yoshida Y."/>
            <person name="Koutsovoulos G."/>
            <person name="Laetsch D."/>
            <person name="Stevens L."/>
            <person name="Kumar S."/>
            <person name="Horikawa D."/>
            <person name="Ishino K."/>
            <person name="Komine S."/>
            <person name="Tomita M."/>
            <person name="Blaxter M."/>
            <person name="Arakawa K."/>
        </authorList>
    </citation>
    <scope>NUCLEOTIDE SEQUENCE [LARGE SCALE GENOMIC DNA]</scope>
    <source>
        <strain evidence="13">Z151</strain>
    </source>
</reference>
<evidence type="ECO:0000256" key="5">
    <source>
        <dbReference type="ARBA" id="ARBA00023040"/>
    </source>
</evidence>
<evidence type="ECO:0000256" key="10">
    <source>
        <dbReference type="SAM" id="Phobius"/>
    </source>
</evidence>
<keyword evidence="4 10" id="KW-1133">Transmembrane helix</keyword>
<accession>A0A1W0WRQ6</accession>
<evidence type="ECO:0000256" key="2">
    <source>
        <dbReference type="ARBA" id="ARBA00022475"/>
    </source>
</evidence>
<name>A0A1W0WRQ6_HYPEX</name>
<dbReference type="InterPro" id="IPR000276">
    <property type="entry name" value="GPCR_Rhodpsn"/>
</dbReference>
<feature type="transmembrane region" description="Helical" evidence="10">
    <location>
        <begin position="278"/>
        <end position="299"/>
    </location>
</feature>
<dbReference type="SUPFAM" id="SSF81321">
    <property type="entry name" value="Family A G protein-coupled receptor-like"/>
    <property type="match status" value="1"/>
</dbReference>
<keyword evidence="13" id="KW-1185">Reference proteome</keyword>
<feature type="transmembrane region" description="Helical" evidence="10">
    <location>
        <begin position="53"/>
        <end position="71"/>
    </location>
</feature>
<dbReference type="EMBL" id="MTYJ01000055">
    <property type="protein sequence ID" value="OQV17885.1"/>
    <property type="molecule type" value="Genomic_DNA"/>
</dbReference>
<keyword evidence="2" id="KW-1003">Cell membrane</keyword>
<comment type="subcellular location">
    <subcellularLocation>
        <location evidence="1">Cell membrane</location>
        <topology evidence="1">Multi-pass membrane protein</topology>
    </subcellularLocation>
</comment>
<evidence type="ECO:0000256" key="1">
    <source>
        <dbReference type="ARBA" id="ARBA00004651"/>
    </source>
</evidence>
<feature type="transmembrane region" description="Helical" evidence="10">
    <location>
        <begin position="245"/>
        <end position="266"/>
    </location>
</feature>
<evidence type="ECO:0000256" key="8">
    <source>
        <dbReference type="ARBA" id="ARBA00023180"/>
    </source>
</evidence>
<feature type="transmembrane region" description="Helical" evidence="10">
    <location>
        <begin position="178"/>
        <end position="199"/>
    </location>
</feature>
<evidence type="ECO:0000256" key="4">
    <source>
        <dbReference type="ARBA" id="ARBA00022989"/>
    </source>
</evidence>
<keyword evidence="8" id="KW-0325">Glycoprotein</keyword>
<evidence type="ECO:0000313" key="13">
    <source>
        <dbReference type="Proteomes" id="UP000192578"/>
    </source>
</evidence>
<feature type="transmembrane region" description="Helical" evidence="10">
    <location>
        <begin position="91"/>
        <end position="112"/>
    </location>
</feature>
<feature type="transmembrane region" description="Helical" evidence="10">
    <location>
        <begin position="16"/>
        <end position="41"/>
    </location>
</feature>
<gene>
    <name evidence="12" type="ORF">BV898_08016</name>
</gene>
<dbReference type="PANTHER" id="PTHR24246:SF27">
    <property type="entry name" value="ADENOSINE RECEPTOR, ISOFORM A"/>
    <property type="match status" value="1"/>
</dbReference>
<keyword evidence="5" id="KW-0297">G-protein coupled receptor</keyword>
<keyword evidence="9" id="KW-0807">Transducer</keyword>
<proteinExistence type="predicted"/>
<dbReference type="GO" id="GO:0005886">
    <property type="term" value="C:plasma membrane"/>
    <property type="evidence" value="ECO:0007669"/>
    <property type="project" value="UniProtKB-SubCell"/>
</dbReference>
<keyword evidence="7" id="KW-0675">Receptor</keyword>
<keyword evidence="3 10" id="KW-0812">Transmembrane</keyword>
<dbReference type="CDD" id="cd00637">
    <property type="entry name" value="7tm_classA_rhodopsin-like"/>
    <property type="match status" value="1"/>
</dbReference>
<dbReference type="Proteomes" id="UP000192578">
    <property type="component" value="Unassembled WGS sequence"/>
</dbReference>
<protein>
    <recommendedName>
        <fullName evidence="11">G-protein coupled receptors family 1 profile domain-containing protein</fullName>
    </recommendedName>
</protein>
<comment type="caution">
    <text evidence="12">The sequence shown here is derived from an EMBL/GenBank/DDBJ whole genome shotgun (WGS) entry which is preliminary data.</text>
</comment>
<dbReference type="InterPro" id="IPR017452">
    <property type="entry name" value="GPCR_Rhodpsn_7TM"/>
</dbReference>
<feature type="transmembrane region" description="Helical" evidence="10">
    <location>
        <begin position="132"/>
        <end position="158"/>
    </location>
</feature>
<evidence type="ECO:0000256" key="3">
    <source>
        <dbReference type="ARBA" id="ARBA00022692"/>
    </source>
</evidence>
<dbReference type="OrthoDB" id="5864054at2759"/>
<evidence type="ECO:0000259" key="11">
    <source>
        <dbReference type="PROSITE" id="PS50262"/>
    </source>
</evidence>
<evidence type="ECO:0000256" key="9">
    <source>
        <dbReference type="ARBA" id="ARBA00023224"/>
    </source>
</evidence>
<organism evidence="12 13">
    <name type="scientific">Hypsibius exemplaris</name>
    <name type="common">Freshwater tardigrade</name>
    <dbReference type="NCBI Taxonomy" id="2072580"/>
    <lineage>
        <taxon>Eukaryota</taxon>
        <taxon>Metazoa</taxon>
        <taxon>Ecdysozoa</taxon>
        <taxon>Tardigrada</taxon>
        <taxon>Eutardigrada</taxon>
        <taxon>Parachela</taxon>
        <taxon>Hypsibioidea</taxon>
        <taxon>Hypsibiidae</taxon>
        <taxon>Hypsibius</taxon>
    </lineage>
</organism>
<evidence type="ECO:0000313" key="12">
    <source>
        <dbReference type="EMBL" id="OQV17885.1"/>
    </source>
</evidence>
<feature type="domain" description="G-protein coupled receptors family 1 profile" evidence="11">
    <location>
        <begin position="30"/>
        <end position="298"/>
    </location>
</feature>
<dbReference type="Pfam" id="PF00001">
    <property type="entry name" value="7tm_1"/>
    <property type="match status" value="1"/>
</dbReference>
<sequence length="334" mass="38204">MNATTASIYQVNLYQWYIAELCICCVGALGNFLLLTVQFTQSRRQQKKGTSRLLTHIFVVEFLICAVHFPLHTNMVYTGQFGTWSSSACSYVHTAFIWTQYTGNWASFCMALNRLVAFRFRQYYDRWTRPYVYAVMIGAPWIFGFVLALPPALGAGGLYRLNKPWMNCSARSSDGSSFLAIAQAFGIYLPEILLLLMYADIFDKLRKDIFLPAIVLSLERSEDKNGAKVRRRNERVFFSQDKHHTLVKILLASSLWYCVCWIPQGVLSSTPLHEKYPLFHLGMKSVFVCGYAAKPIFFFSMSQFYRSGAGAVLSLLLKIVRSPSHQRPIKDHVR</sequence>
<dbReference type="GO" id="GO:0004930">
    <property type="term" value="F:G protein-coupled receptor activity"/>
    <property type="evidence" value="ECO:0007669"/>
    <property type="project" value="UniProtKB-KW"/>
</dbReference>
<dbReference type="PROSITE" id="PS50262">
    <property type="entry name" value="G_PROTEIN_RECEP_F1_2"/>
    <property type="match status" value="1"/>
</dbReference>
<evidence type="ECO:0000256" key="6">
    <source>
        <dbReference type="ARBA" id="ARBA00023136"/>
    </source>
</evidence>
<evidence type="ECO:0000256" key="7">
    <source>
        <dbReference type="ARBA" id="ARBA00023170"/>
    </source>
</evidence>
<dbReference type="AlphaFoldDB" id="A0A1W0WRQ6"/>